<dbReference type="EMBL" id="LJJC01000004">
    <property type="protein sequence ID" value="KQL55273.1"/>
    <property type="molecule type" value="Genomic_DNA"/>
</dbReference>
<proteinExistence type="predicted"/>
<dbReference type="PATRIC" id="fig|157838.3.peg.4071"/>
<keyword evidence="2" id="KW-1185">Reference proteome</keyword>
<gene>
    <name evidence="1" type="ORF">AN964_18330</name>
</gene>
<comment type="caution">
    <text evidence="1">The sequence shown here is derived from an EMBL/GenBank/DDBJ whole genome shotgun (WGS) entry which is preliminary data.</text>
</comment>
<organism evidence="1 2">
    <name type="scientific">Heyndrickxia shackletonii</name>
    <dbReference type="NCBI Taxonomy" id="157838"/>
    <lineage>
        <taxon>Bacteria</taxon>
        <taxon>Bacillati</taxon>
        <taxon>Bacillota</taxon>
        <taxon>Bacilli</taxon>
        <taxon>Bacillales</taxon>
        <taxon>Bacillaceae</taxon>
        <taxon>Heyndrickxia</taxon>
    </lineage>
</organism>
<dbReference type="RefSeq" id="WP_055741074.1">
    <property type="nucleotide sequence ID" value="NZ_LJJC01000004.1"/>
</dbReference>
<reference evidence="1 2" key="1">
    <citation type="submission" date="2015-09" db="EMBL/GenBank/DDBJ databases">
        <title>Genome sequencing project for genomic taxonomy and phylogenomics of Bacillus-like bacteria.</title>
        <authorList>
            <person name="Liu B."/>
            <person name="Wang J."/>
            <person name="Zhu Y."/>
            <person name="Liu G."/>
            <person name="Chen Q."/>
            <person name="Chen Z."/>
            <person name="Lan J."/>
            <person name="Che J."/>
            <person name="Ge C."/>
            <person name="Shi H."/>
            <person name="Pan Z."/>
            <person name="Liu X."/>
        </authorList>
    </citation>
    <scope>NUCLEOTIDE SEQUENCE [LARGE SCALE GENOMIC DNA]</scope>
    <source>
        <strain evidence="1 2">LMG 18435</strain>
    </source>
</reference>
<dbReference type="Proteomes" id="UP000051888">
    <property type="component" value="Unassembled WGS sequence"/>
</dbReference>
<protein>
    <submittedName>
        <fullName evidence="1">Uncharacterized protein</fullName>
    </submittedName>
</protein>
<evidence type="ECO:0000313" key="1">
    <source>
        <dbReference type="EMBL" id="KQL55273.1"/>
    </source>
</evidence>
<dbReference type="AlphaFoldDB" id="A0A0Q3TND5"/>
<evidence type="ECO:0000313" key="2">
    <source>
        <dbReference type="Proteomes" id="UP000051888"/>
    </source>
</evidence>
<name>A0A0Q3TND5_9BACI</name>
<accession>A0A0Q3TND5</accession>
<sequence>MKDIDTFSLVSIANTIDLLSEIERDFQGNGTTTIGKDNQGNKKIIASPLVPMGNTTLNTSNQQLKNLQLDPSSRLMLTSSVLNDVNMFETDFDSIEDDEDIQSIIAKAVGGK</sequence>